<dbReference type="Gene3D" id="1.10.730.10">
    <property type="entry name" value="Isoleucyl-tRNA Synthetase, Domain 1"/>
    <property type="match status" value="1"/>
</dbReference>
<evidence type="ECO:0000259" key="14">
    <source>
        <dbReference type="Pfam" id="PF01406"/>
    </source>
</evidence>
<keyword evidence="9 13" id="KW-0067">ATP-binding</keyword>
<dbReference type="GO" id="GO:0004825">
    <property type="term" value="F:methionine-tRNA ligase activity"/>
    <property type="evidence" value="ECO:0007669"/>
    <property type="project" value="UniProtKB-EC"/>
</dbReference>
<dbReference type="EMBL" id="PEZF01000103">
    <property type="protein sequence ID" value="PIS16571.1"/>
    <property type="molecule type" value="Genomic_DNA"/>
</dbReference>
<protein>
    <recommendedName>
        <fullName evidence="4">Methionine--tRNA ligase</fullName>
        <ecNumber evidence="3">6.1.1.10</ecNumber>
    </recommendedName>
    <alternativeName>
        <fullName evidence="12">Methionyl-tRNA synthetase</fullName>
    </alternativeName>
</protein>
<accession>A0A2H0WVE1</accession>
<reference evidence="17" key="1">
    <citation type="submission" date="2017-09" db="EMBL/GenBank/DDBJ databases">
        <title>Depth-based differentiation of microbial function through sediment-hosted aquifers and enrichment of novel symbionts in the deep terrestrial subsurface.</title>
        <authorList>
            <person name="Probst A.J."/>
            <person name="Ladd B."/>
            <person name="Jarett J.K."/>
            <person name="Geller-Mcgrath D.E."/>
            <person name="Sieber C.M.K."/>
            <person name="Emerson J.B."/>
            <person name="Anantharaman K."/>
            <person name="Thomas B.C."/>
            <person name="Malmstrom R."/>
            <person name="Stieglmeier M."/>
            <person name="Klingl A."/>
            <person name="Woyke T."/>
            <person name="Ryan C.M."/>
            <person name="Banfield J.F."/>
        </authorList>
    </citation>
    <scope>NUCLEOTIDE SEQUENCE [LARGE SCALE GENOMIC DNA]</scope>
</reference>
<keyword evidence="10 13" id="KW-0648">Protein biosynthesis</keyword>
<dbReference type="Pfam" id="PF01406">
    <property type="entry name" value="tRNA-synt_1e"/>
    <property type="match status" value="1"/>
</dbReference>
<evidence type="ECO:0000256" key="7">
    <source>
        <dbReference type="ARBA" id="ARBA00022741"/>
    </source>
</evidence>
<keyword evidence="11 13" id="KW-0030">Aminoacyl-tRNA synthetase</keyword>
<dbReference type="SUPFAM" id="SSF52374">
    <property type="entry name" value="Nucleotidylyl transferase"/>
    <property type="match status" value="1"/>
</dbReference>
<dbReference type="InterPro" id="IPR032678">
    <property type="entry name" value="tRNA-synt_1_cat_dom"/>
</dbReference>
<dbReference type="AlphaFoldDB" id="A0A2H0WVE1"/>
<dbReference type="InterPro" id="IPR023457">
    <property type="entry name" value="Met-tRNA_synth_2"/>
</dbReference>
<dbReference type="GO" id="GO:0005524">
    <property type="term" value="F:ATP binding"/>
    <property type="evidence" value="ECO:0007669"/>
    <property type="project" value="UniProtKB-KW"/>
</dbReference>
<comment type="cofactor">
    <cofactor evidence="1">
        <name>Zn(2+)</name>
        <dbReference type="ChEBI" id="CHEBI:29105"/>
    </cofactor>
</comment>
<dbReference type="EC" id="6.1.1.10" evidence="3"/>
<dbReference type="Gene3D" id="3.40.50.620">
    <property type="entry name" value="HUPs"/>
    <property type="match status" value="1"/>
</dbReference>
<evidence type="ECO:0000259" key="15">
    <source>
        <dbReference type="Pfam" id="PF09334"/>
    </source>
</evidence>
<evidence type="ECO:0000256" key="10">
    <source>
        <dbReference type="ARBA" id="ARBA00022917"/>
    </source>
</evidence>
<dbReference type="InterPro" id="IPR033911">
    <property type="entry name" value="MetRS_core"/>
</dbReference>
<dbReference type="InterPro" id="IPR014729">
    <property type="entry name" value="Rossmann-like_a/b/a_fold"/>
</dbReference>
<dbReference type="GO" id="GO:0046872">
    <property type="term" value="F:metal ion binding"/>
    <property type="evidence" value="ECO:0007669"/>
    <property type="project" value="UniProtKB-KW"/>
</dbReference>
<evidence type="ECO:0000256" key="13">
    <source>
        <dbReference type="RuleBase" id="RU363039"/>
    </source>
</evidence>
<dbReference type="FunFam" id="2.170.220.10:FF:000003">
    <property type="entry name" value="Methionine--tRNA ligase"/>
    <property type="match status" value="1"/>
</dbReference>
<keyword evidence="7 13" id="KW-0547">Nucleotide-binding</keyword>
<sequence>MSKFYITTPIYYVNDKPHIGHAYTTVLADVLARYHRLMGEEVFFLVGTDEHGAKIEAAAEQAGKSPREFCDENVEAFREAWKSLDISYSNFIRTTDSSHEKAVSNALEYLYKKDFIYKGVYKGLYCRGCEQYKTDDDLVDGKCPDHQTEPEVMEEESYFFRLSQFGGELERSISGGKLKIEPAERKNEVLSFIRNGLQDISISRKKIKWGVPLPFDKKFTTYVWVDAFLNYLTGLGWDGKISPRPPLKKGGERRGLKFWPPDVQLMSKDILRVHATIWPALLLALKIPLPKKLYIHGFFTINGQKMSKSLGNVIWPKQLTEKFGADGTRYLLMSSLADGHDGDISWEKLTAKYNTDLANGLGNLVSRVMNLAKGFEIAVRDGSLKIKSEKVRKLLDEIKPKEALDEIWKEVDWANKYVEETRLWELVKTNKKQAKRVLEELLAGLINIAENLKPFMPETAERVIKILESGEIKKGEILFPRI</sequence>
<dbReference type="InterPro" id="IPR015413">
    <property type="entry name" value="Methionyl/Leucyl_tRNA_Synth"/>
</dbReference>
<feature type="domain" description="tRNA synthetases class I catalytic" evidence="14">
    <location>
        <begin position="13"/>
        <end position="120"/>
    </location>
</feature>
<evidence type="ECO:0000256" key="11">
    <source>
        <dbReference type="ARBA" id="ARBA00023146"/>
    </source>
</evidence>
<evidence type="ECO:0000256" key="8">
    <source>
        <dbReference type="ARBA" id="ARBA00022833"/>
    </source>
</evidence>
<keyword evidence="6" id="KW-0479">Metal-binding</keyword>
<comment type="caution">
    <text evidence="16">The sequence shown here is derived from an EMBL/GenBank/DDBJ whole genome shotgun (WGS) entry which is preliminary data.</text>
</comment>
<evidence type="ECO:0000256" key="6">
    <source>
        <dbReference type="ARBA" id="ARBA00022723"/>
    </source>
</evidence>
<evidence type="ECO:0000256" key="4">
    <source>
        <dbReference type="ARBA" id="ARBA00018753"/>
    </source>
</evidence>
<evidence type="ECO:0000256" key="9">
    <source>
        <dbReference type="ARBA" id="ARBA00022840"/>
    </source>
</evidence>
<keyword evidence="5 13" id="KW-0436">Ligase</keyword>
<dbReference type="GO" id="GO:0006431">
    <property type="term" value="P:methionyl-tRNA aminoacylation"/>
    <property type="evidence" value="ECO:0007669"/>
    <property type="project" value="InterPro"/>
</dbReference>
<comment type="function">
    <text evidence="2">Is required not only for elongation of protein synthesis but also for the initiation of all mRNA translation through initiator tRNA(fMet) aminoacylation.</text>
</comment>
<evidence type="ECO:0000256" key="12">
    <source>
        <dbReference type="ARBA" id="ARBA00030904"/>
    </source>
</evidence>
<gene>
    <name evidence="16" type="ORF">COT61_03230</name>
</gene>
<dbReference type="Pfam" id="PF09334">
    <property type="entry name" value="tRNA-synt_1g"/>
    <property type="match status" value="1"/>
</dbReference>
<dbReference type="CDD" id="cd00814">
    <property type="entry name" value="MetRS_core"/>
    <property type="match status" value="1"/>
</dbReference>
<dbReference type="PRINTS" id="PR01041">
    <property type="entry name" value="TRNASYNTHMET"/>
</dbReference>
<keyword evidence="8" id="KW-0862">Zinc</keyword>
<dbReference type="Gene3D" id="2.170.220.10">
    <property type="match status" value="1"/>
</dbReference>
<dbReference type="PANTHER" id="PTHR43326">
    <property type="entry name" value="METHIONYL-TRNA SYNTHETASE"/>
    <property type="match status" value="1"/>
</dbReference>
<evidence type="ECO:0000313" key="17">
    <source>
        <dbReference type="Proteomes" id="UP000229080"/>
    </source>
</evidence>
<evidence type="ECO:0000256" key="5">
    <source>
        <dbReference type="ARBA" id="ARBA00022598"/>
    </source>
</evidence>
<organism evidence="16 17">
    <name type="scientific">Candidatus Portnoybacteria bacterium CG09_land_8_20_14_0_10_44_13</name>
    <dbReference type="NCBI Taxonomy" id="1974811"/>
    <lineage>
        <taxon>Bacteria</taxon>
        <taxon>Candidatus Portnoyibacteriota</taxon>
    </lineage>
</organism>
<dbReference type="NCBIfam" id="TIGR00398">
    <property type="entry name" value="metG"/>
    <property type="match status" value="1"/>
</dbReference>
<dbReference type="PANTHER" id="PTHR43326:SF1">
    <property type="entry name" value="METHIONINE--TRNA LIGASE, MITOCHONDRIAL"/>
    <property type="match status" value="1"/>
</dbReference>
<evidence type="ECO:0000256" key="2">
    <source>
        <dbReference type="ARBA" id="ARBA00003314"/>
    </source>
</evidence>
<proteinExistence type="inferred from homology"/>
<feature type="domain" description="Methionyl/Leucyl tRNA synthetase" evidence="15">
    <location>
        <begin position="147"/>
        <end position="369"/>
    </location>
</feature>
<dbReference type="InterPro" id="IPR009080">
    <property type="entry name" value="tRNAsynth_Ia_anticodon-bd"/>
</dbReference>
<name>A0A2H0WVE1_9BACT</name>
<dbReference type="SUPFAM" id="SSF47323">
    <property type="entry name" value="Anticodon-binding domain of a subclass of class I aminoacyl-tRNA synthetases"/>
    <property type="match status" value="1"/>
</dbReference>
<evidence type="ECO:0000256" key="1">
    <source>
        <dbReference type="ARBA" id="ARBA00001947"/>
    </source>
</evidence>
<evidence type="ECO:0000256" key="3">
    <source>
        <dbReference type="ARBA" id="ARBA00012838"/>
    </source>
</evidence>
<dbReference type="Proteomes" id="UP000229080">
    <property type="component" value="Unassembled WGS sequence"/>
</dbReference>
<comment type="similarity">
    <text evidence="13">Belongs to the class-I aminoacyl-tRNA synthetase family.</text>
</comment>
<evidence type="ECO:0000313" key="16">
    <source>
        <dbReference type="EMBL" id="PIS16571.1"/>
    </source>
</evidence>
<dbReference type="InterPro" id="IPR014758">
    <property type="entry name" value="Met-tRNA_synth"/>
</dbReference>